<evidence type="ECO:0000259" key="3">
    <source>
        <dbReference type="PROSITE" id="PS50977"/>
    </source>
</evidence>
<evidence type="ECO:0000313" key="5">
    <source>
        <dbReference type="Proteomes" id="UP000004095"/>
    </source>
</evidence>
<dbReference type="RefSeq" id="WP_002701787.1">
    <property type="nucleotide sequence ID" value="NZ_AAWS01000040.1"/>
</dbReference>
<proteinExistence type="predicted"/>
<dbReference type="PROSITE" id="PS50977">
    <property type="entry name" value="HTH_TETR_2"/>
    <property type="match status" value="1"/>
</dbReference>
<protein>
    <submittedName>
        <fullName evidence="4">Transcriptional regulator, TetR family protein</fullName>
    </submittedName>
</protein>
<name>A1ZUH2_MICM2</name>
<accession>A1ZUH2</accession>
<sequence>MDKKQLYIEKTLHLFLQKGIKNVTMSEVTQALNVSSKTLYKMFDGKTGLVLTCIRLHKYQMSEMAQRIIDEKDENVLDAIISIHDAFLGEVVQIDPAYFNDIAFYYPEIWETESYFDFKYTKGLMMRGIKQGLFHKNLDVELAVDTIVLLIRAMIEHKDLQGKYKQNYEPLYNSMLLPYLKGLCTMHGLQKLREYHKAKLQAARKAEAI</sequence>
<dbReference type="eggNOG" id="COG1309">
    <property type="taxonomic scope" value="Bacteria"/>
</dbReference>
<feature type="DNA-binding region" description="H-T-H motif" evidence="2">
    <location>
        <begin position="24"/>
        <end position="43"/>
    </location>
</feature>
<keyword evidence="1 2" id="KW-0238">DNA-binding</keyword>
<keyword evidence="5" id="KW-1185">Reference proteome</keyword>
<dbReference type="Pfam" id="PF00440">
    <property type="entry name" value="TetR_N"/>
    <property type="match status" value="1"/>
</dbReference>
<dbReference type="Gene3D" id="1.10.357.10">
    <property type="entry name" value="Tetracycline Repressor, domain 2"/>
    <property type="match status" value="1"/>
</dbReference>
<evidence type="ECO:0000256" key="2">
    <source>
        <dbReference type="PROSITE-ProRule" id="PRU00335"/>
    </source>
</evidence>
<feature type="domain" description="HTH tetR-type" evidence="3">
    <location>
        <begin position="1"/>
        <end position="61"/>
    </location>
</feature>
<dbReference type="GO" id="GO:0003677">
    <property type="term" value="F:DNA binding"/>
    <property type="evidence" value="ECO:0007669"/>
    <property type="project" value="UniProtKB-UniRule"/>
</dbReference>
<dbReference type="OrthoDB" id="881297at2"/>
<dbReference type="AlphaFoldDB" id="A1ZUH2"/>
<dbReference type="EMBL" id="AAWS01000040">
    <property type="protein sequence ID" value="EAY25991.1"/>
    <property type="molecule type" value="Genomic_DNA"/>
</dbReference>
<evidence type="ECO:0000313" key="4">
    <source>
        <dbReference type="EMBL" id="EAY25991.1"/>
    </source>
</evidence>
<comment type="caution">
    <text evidence="4">The sequence shown here is derived from an EMBL/GenBank/DDBJ whole genome shotgun (WGS) entry which is preliminary data.</text>
</comment>
<evidence type="ECO:0000256" key="1">
    <source>
        <dbReference type="ARBA" id="ARBA00023125"/>
    </source>
</evidence>
<dbReference type="Proteomes" id="UP000004095">
    <property type="component" value="Unassembled WGS sequence"/>
</dbReference>
<reference evidence="4 5" key="1">
    <citation type="submission" date="2007-01" db="EMBL/GenBank/DDBJ databases">
        <authorList>
            <person name="Haygood M."/>
            <person name="Podell S."/>
            <person name="Anderson C."/>
            <person name="Hopkinson B."/>
            <person name="Roe K."/>
            <person name="Barbeau K."/>
            <person name="Gaasterland T."/>
            <person name="Ferriera S."/>
            <person name="Johnson J."/>
            <person name="Kravitz S."/>
            <person name="Beeson K."/>
            <person name="Sutton G."/>
            <person name="Rogers Y.-H."/>
            <person name="Friedman R."/>
            <person name="Frazier M."/>
            <person name="Venter J.C."/>
        </authorList>
    </citation>
    <scope>NUCLEOTIDE SEQUENCE [LARGE SCALE GENOMIC DNA]</scope>
    <source>
        <strain evidence="4 5">ATCC 23134</strain>
    </source>
</reference>
<dbReference type="SUPFAM" id="SSF46689">
    <property type="entry name" value="Homeodomain-like"/>
    <property type="match status" value="1"/>
</dbReference>
<dbReference type="InterPro" id="IPR009057">
    <property type="entry name" value="Homeodomain-like_sf"/>
</dbReference>
<gene>
    <name evidence="4" type="ORF">M23134_07140</name>
</gene>
<dbReference type="InterPro" id="IPR001647">
    <property type="entry name" value="HTH_TetR"/>
</dbReference>
<organism evidence="4 5">
    <name type="scientific">Microscilla marina ATCC 23134</name>
    <dbReference type="NCBI Taxonomy" id="313606"/>
    <lineage>
        <taxon>Bacteria</taxon>
        <taxon>Pseudomonadati</taxon>
        <taxon>Bacteroidota</taxon>
        <taxon>Cytophagia</taxon>
        <taxon>Cytophagales</taxon>
        <taxon>Microscillaceae</taxon>
        <taxon>Microscilla</taxon>
    </lineage>
</organism>